<feature type="region of interest" description="Disordered" evidence="6">
    <location>
        <begin position="921"/>
        <end position="950"/>
    </location>
</feature>
<dbReference type="CDD" id="cd14475">
    <property type="entry name" value="SPX_SYG1_like"/>
    <property type="match status" value="1"/>
</dbReference>
<dbReference type="InterPro" id="IPR004342">
    <property type="entry name" value="EXS_C"/>
</dbReference>
<organism evidence="10 11">
    <name type="scientific">Coniosporium apollinis (strain CBS 100218)</name>
    <name type="common">Rock-inhabiting black yeast</name>
    <dbReference type="NCBI Taxonomy" id="1168221"/>
    <lineage>
        <taxon>Eukaryota</taxon>
        <taxon>Fungi</taxon>
        <taxon>Dikarya</taxon>
        <taxon>Ascomycota</taxon>
        <taxon>Pezizomycotina</taxon>
        <taxon>Dothideomycetes</taxon>
        <taxon>Dothideomycetes incertae sedis</taxon>
        <taxon>Coniosporium</taxon>
    </lineage>
</organism>
<dbReference type="Pfam" id="PF03105">
    <property type="entry name" value="SPX"/>
    <property type="match status" value="1"/>
</dbReference>
<feature type="transmembrane region" description="Helical" evidence="7">
    <location>
        <begin position="806"/>
        <end position="830"/>
    </location>
</feature>
<dbReference type="GO" id="GO:0016036">
    <property type="term" value="P:cellular response to phosphate starvation"/>
    <property type="evidence" value="ECO:0007669"/>
    <property type="project" value="TreeGrafter"/>
</dbReference>
<feature type="domain" description="SPX" evidence="9">
    <location>
        <begin position="6"/>
        <end position="487"/>
    </location>
</feature>
<evidence type="ECO:0000256" key="2">
    <source>
        <dbReference type="ARBA" id="ARBA00009665"/>
    </source>
</evidence>
<evidence type="ECO:0008006" key="12">
    <source>
        <dbReference type="Google" id="ProtNLM"/>
    </source>
</evidence>
<feature type="transmembrane region" description="Helical" evidence="7">
    <location>
        <begin position="850"/>
        <end position="872"/>
    </location>
</feature>
<proteinExistence type="inferred from homology"/>
<evidence type="ECO:0000313" key="10">
    <source>
        <dbReference type="EMBL" id="EON63081.1"/>
    </source>
</evidence>
<feature type="region of interest" description="Disordered" evidence="6">
    <location>
        <begin position="101"/>
        <end position="220"/>
    </location>
</feature>
<evidence type="ECO:0000256" key="6">
    <source>
        <dbReference type="SAM" id="MobiDB-lite"/>
    </source>
</evidence>
<dbReference type="InterPro" id="IPR004331">
    <property type="entry name" value="SPX_dom"/>
</dbReference>
<dbReference type="AlphaFoldDB" id="R7YN87"/>
<dbReference type="GeneID" id="19899619"/>
<protein>
    <recommendedName>
        <fullName evidence="12">SPX domain-containing protein</fullName>
    </recommendedName>
</protein>
<feature type="compositionally biased region" description="Acidic residues" evidence="6">
    <location>
        <begin position="1026"/>
        <end position="1066"/>
    </location>
</feature>
<dbReference type="GO" id="GO:0006817">
    <property type="term" value="P:phosphate ion transport"/>
    <property type="evidence" value="ECO:0007669"/>
    <property type="project" value="TreeGrafter"/>
</dbReference>
<dbReference type="PANTHER" id="PTHR10783:SF103">
    <property type="entry name" value="SOLUTE CARRIER FAMILY 53 MEMBER 1"/>
    <property type="match status" value="1"/>
</dbReference>
<feature type="compositionally biased region" description="Basic and acidic residues" evidence="6">
    <location>
        <begin position="125"/>
        <end position="138"/>
    </location>
</feature>
<dbReference type="OrthoDB" id="9970435at2759"/>
<feature type="compositionally biased region" description="Basic and acidic residues" evidence="6">
    <location>
        <begin position="1005"/>
        <end position="1025"/>
    </location>
</feature>
<evidence type="ECO:0000259" key="8">
    <source>
        <dbReference type="PROSITE" id="PS51380"/>
    </source>
</evidence>
<evidence type="ECO:0000256" key="7">
    <source>
        <dbReference type="SAM" id="Phobius"/>
    </source>
</evidence>
<feature type="region of interest" description="Disordered" evidence="6">
    <location>
        <begin position="399"/>
        <end position="432"/>
    </location>
</feature>
<dbReference type="Proteomes" id="UP000016924">
    <property type="component" value="Unassembled WGS sequence"/>
</dbReference>
<gene>
    <name evidence="10" type="ORF">W97_02308</name>
</gene>
<name>R7YN87_CONA1</name>
<keyword evidence="3 7" id="KW-0812">Transmembrane</keyword>
<keyword evidence="4 7" id="KW-1133">Transmembrane helix</keyword>
<feature type="region of interest" description="Disordered" evidence="6">
    <location>
        <begin position="1005"/>
        <end position="1106"/>
    </location>
</feature>
<dbReference type="GO" id="GO:0005886">
    <property type="term" value="C:plasma membrane"/>
    <property type="evidence" value="ECO:0007669"/>
    <property type="project" value="TreeGrafter"/>
</dbReference>
<feature type="compositionally biased region" description="Polar residues" evidence="6">
    <location>
        <begin position="407"/>
        <end position="416"/>
    </location>
</feature>
<feature type="region of interest" description="Disordered" evidence="6">
    <location>
        <begin position="963"/>
        <end position="993"/>
    </location>
</feature>
<evidence type="ECO:0000256" key="1">
    <source>
        <dbReference type="ARBA" id="ARBA00004141"/>
    </source>
</evidence>
<feature type="region of interest" description="Disordered" evidence="6">
    <location>
        <begin position="332"/>
        <end position="357"/>
    </location>
</feature>
<comment type="similarity">
    <text evidence="2">Belongs to the SYG1 (TC 2.A.94) family.</text>
</comment>
<dbReference type="RefSeq" id="XP_007778398.1">
    <property type="nucleotide sequence ID" value="XM_007780208.1"/>
</dbReference>
<dbReference type="PANTHER" id="PTHR10783">
    <property type="entry name" value="XENOTROPIC AND POLYTROPIC RETROVIRUS RECEPTOR 1-RELATED"/>
    <property type="match status" value="1"/>
</dbReference>
<dbReference type="GO" id="GO:0000822">
    <property type="term" value="F:inositol hexakisphosphate binding"/>
    <property type="evidence" value="ECO:0007669"/>
    <property type="project" value="TreeGrafter"/>
</dbReference>
<feature type="transmembrane region" description="Helical" evidence="7">
    <location>
        <begin position="626"/>
        <end position="646"/>
    </location>
</feature>
<keyword evidence="5 7" id="KW-0472">Membrane</keyword>
<dbReference type="OMA" id="GDMYCSL"/>
<dbReference type="PROSITE" id="PS51380">
    <property type="entry name" value="EXS"/>
    <property type="match status" value="1"/>
</dbReference>
<dbReference type="GO" id="GO:0005794">
    <property type="term" value="C:Golgi apparatus"/>
    <property type="evidence" value="ECO:0007669"/>
    <property type="project" value="TreeGrafter"/>
</dbReference>
<dbReference type="PROSITE" id="PS51382">
    <property type="entry name" value="SPX"/>
    <property type="match status" value="1"/>
</dbReference>
<dbReference type="Pfam" id="PF03124">
    <property type="entry name" value="EXS"/>
    <property type="match status" value="1"/>
</dbReference>
<keyword evidence="11" id="KW-1185">Reference proteome</keyword>
<feature type="region of interest" description="Disordered" evidence="6">
    <location>
        <begin position="42"/>
        <end position="68"/>
    </location>
</feature>
<evidence type="ECO:0000256" key="3">
    <source>
        <dbReference type="ARBA" id="ARBA00022692"/>
    </source>
</evidence>
<evidence type="ECO:0000256" key="5">
    <source>
        <dbReference type="ARBA" id="ARBA00023136"/>
    </source>
</evidence>
<feature type="compositionally biased region" description="Low complexity" evidence="6">
    <location>
        <begin position="926"/>
        <end position="937"/>
    </location>
</feature>
<sequence length="1106" mass="125882">MPAIPESLLLELEQELVPEWRAKYLDYRQGKKKIKAISRALRNINQTPRTPRRKGPNAFLPTTSDTAPKYSFINRSQFGRGSGGGNVAAAQSLRSVADWSGSVGARGREGAQSTPSRRVVPIPRSSEEQPLRSEERQHLTRYGSIIGTPPSADRQDYARAGKPPVLELPDPAMDPEHADSEGSTRSRNPLSRKKRTRTDVEANGSVPEAGRGKSHSPFRSKLPAKYRSIFQPRRVNSLPGTEGSRPLMKRMLSLGGGGPPASPRDTDVPLEAYKEVDFRQAEFFSFLDKELDKVETFYKEKEDEATDRLNVLREQLHIMRDRRLEELIASQTAKMKAKQRRKSDAKGGNDGANGSLLPAMDVFSADERPKSNGHIMSSSWLDPLDSALKAAQSGKFGKSTKAMQELGTPTSIQPRNPDNARDYSRRPASPDVPYRTARRKLKVALQEYYRGLELLKSYALLNQTAFRKINKKYDKAVNAKPSLRYMVEKVSHTDFVQSEVIDGHIRTVEDLYARYFERGNRKVAVGKLKAPNARAGDYTGSAFRNGLFAAAGTVLGIQGVVYGADLLFNPDRILSTKTTFLFQLYGGYFLMLFLVLLFCLVCKLFAVAKINYVFVFEFDTRHHMDWRQLSEIPCFLLFLEGLIVYLNFGRFGSDAMFLYYPIVLIVVTGIILFLPAPILYPRSRSWFAYANWRLFFSGLYPVEFRDFFLGDMYCSEIYAMGNIPMFFCLYVNKWQNPGQCNSNHSRLMGFFSTLPGIWRALQCLRRYRDTRDVFPHLVNCGKYTMTILYYMCKSLWQIDRGKHHEVLFIFFATANAIYCSIWDVVMDFSLGDPYCRYPLLRKTLGYKQVWIYYVALVLDPILRFNWILFAIYKNDIQHTALLSFILAFTEVLRRGMWSVLRVENEHCTNVRRFRASRDVPLPYEVPTPTGSPTQPTQDEQQRLRPHTFPPLVRVTTPAHATGVDLEATPGTQANLSQRSHRSEPSPGPMTRGISRIGTLLQEAHAQDFERKRRPEVGLKHQRGFESSDEEDSEKELGGIEDEMGEPNDGREEEEGRNEEADEEREAEAEREIQEESTRGRDEEQVETAQNLIADAGHRVTASPERM</sequence>
<dbReference type="HOGENOM" id="CLU_006116_1_0_1"/>
<dbReference type="EMBL" id="JH767561">
    <property type="protein sequence ID" value="EON63081.1"/>
    <property type="molecule type" value="Genomic_DNA"/>
</dbReference>
<reference evidence="11" key="1">
    <citation type="submission" date="2012-06" db="EMBL/GenBank/DDBJ databases">
        <title>The genome sequence of Coniosporium apollinis CBS 100218.</title>
        <authorList>
            <consortium name="The Broad Institute Genome Sequencing Platform"/>
            <person name="Cuomo C."/>
            <person name="Gorbushina A."/>
            <person name="Noack S."/>
            <person name="Walker B."/>
            <person name="Young S.K."/>
            <person name="Zeng Q."/>
            <person name="Gargeya S."/>
            <person name="Fitzgerald M."/>
            <person name="Haas B."/>
            <person name="Abouelleil A."/>
            <person name="Alvarado L."/>
            <person name="Arachchi H.M."/>
            <person name="Berlin A.M."/>
            <person name="Chapman S.B."/>
            <person name="Goldberg J."/>
            <person name="Griggs A."/>
            <person name="Gujja S."/>
            <person name="Hansen M."/>
            <person name="Howarth C."/>
            <person name="Imamovic A."/>
            <person name="Larimer J."/>
            <person name="McCowan C."/>
            <person name="Montmayeur A."/>
            <person name="Murphy C."/>
            <person name="Neiman D."/>
            <person name="Pearson M."/>
            <person name="Priest M."/>
            <person name="Roberts A."/>
            <person name="Saif S."/>
            <person name="Shea T."/>
            <person name="Sisk P."/>
            <person name="Sykes S."/>
            <person name="Wortman J."/>
            <person name="Nusbaum C."/>
            <person name="Birren B."/>
        </authorList>
    </citation>
    <scope>NUCLEOTIDE SEQUENCE [LARGE SCALE GENOMIC DNA]</scope>
    <source>
        <strain evidence="11">CBS 100218</strain>
    </source>
</reference>
<evidence type="ECO:0000259" key="9">
    <source>
        <dbReference type="PROSITE" id="PS51382"/>
    </source>
</evidence>
<evidence type="ECO:0000256" key="4">
    <source>
        <dbReference type="ARBA" id="ARBA00022989"/>
    </source>
</evidence>
<feature type="transmembrane region" description="Helical" evidence="7">
    <location>
        <begin position="580"/>
        <end position="606"/>
    </location>
</feature>
<comment type="subcellular location">
    <subcellularLocation>
        <location evidence="1">Membrane</location>
        <topology evidence="1">Multi-pass membrane protein</topology>
    </subcellularLocation>
</comment>
<feature type="compositionally biased region" description="Basic and acidic residues" evidence="6">
    <location>
        <begin position="1067"/>
        <end position="1082"/>
    </location>
</feature>
<accession>R7YN87</accession>
<evidence type="ECO:0000313" key="11">
    <source>
        <dbReference type="Proteomes" id="UP000016924"/>
    </source>
</evidence>
<dbReference type="eggNOG" id="KOG1162">
    <property type="taxonomic scope" value="Eukaryota"/>
</dbReference>
<feature type="transmembrane region" description="Helical" evidence="7">
    <location>
        <begin position="658"/>
        <end position="680"/>
    </location>
</feature>
<dbReference type="STRING" id="1168221.R7YN87"/>
<feature type="compositionally biased region" description="Basic and acidic residues" evidence="6">
    <location>
        <begin position="174"/>
        <end position="184"/>
    </location>
</feature>
<feature type="domain" description="EXS" evidence="8">
    <location>
        <begin position="739"/>
        <end position="933"/>
    </location>
</feature>